<dbReference type="EMBL" id="BAABBF010000002">
    <property type="protein sequence ID" value="GAA3704500.1"/>
    <property type="molecule type" value="Genomic_DNA"/>
</dbReference>
<dbReference type="RefSeq" id="WP_344692519.1">
    <property type="nucleotide sequence ID" value="NZ_BAABBF010000002.1"/>
</dbReference>
<feature type="transmembrane region" description="Helical" evidence="7">
    <location>
        <begin position="423"/>
        <end position="444"/>
    </location>
</feature>
<evidence type="ECO:0000256" key="4">
    <source>
        <dbReference type="ARBA" id="ARBA00022989"/>
    </source>
</evidence>
<feature type="transmembrane region" description="Helical" evidence="7">
    <location>
        <begin position="366"/>
        <end position="389"/>
    </location>
</feature>
<feature type="transmembrane region" description="Helical" evidence="7">
    <location>
        <begin position="33"/>
        <end position="53"/>
    </location>
</feature>
<feature type="transmembrane region" description="Helical" evidence="7">
    <location>
        <begin position="59"/>
        <end position="82"/>
    </location>
</feature>
<evidence type="ECO:0000256" key="6">
    <source>
        <dbReference type="SAM" id="MobiDB-lite"/>
    </source>
</evidence>
<dbReference type="InterPro" id="IPR050833">
    <property type="entry name" value="Poly_Biosynth_Transport"/>
</dbReference>
<sequence>MTSPVPPSIPSTTTDHPDGDGPAGLMRAAARNLGWLLASRGVLAILSLFYLGIATRSLGVVGFGRFALITGAAQTLATLVAFQSWQVIVQYGVGPLAARDDAALARLFRGSAILDAASALIGAALAWLILELWGEALGIGATLKRATLIFAVIQLLTIRSTPLGILRLRDKFSLAAIADSVTPVARFVGAILVWLIHPTVQGFLVAWGAAEVLTAATYWLMVSRSGDFAMIRHGRGSRHLPREHPGIVRFALSTNASSTLGLSSKQIPLLLVGAAAGPAAAGVFRLASQIAQALAKLSQLISRAAFPEVVKTLRDAPPAILARLMSRLFMGSGLAAGAIMILVLLLGKPVLNLVGGRDFRHAWPILLWLAVAGCLDLATTGVDTVMTALQRAGSVFAIRAAGVGVLFAAAAALTPWYGATGVAMAVTVGSAAVAVLMAIAALRLSRHPR</sequence>
<dbReference type="Proteomes" id="UP001500523">
    <property type="component" value="Unassembled WGS sequence"/>
</dbReference>
<keyword evidence="9" id="KW-1185">Reference proteome</keyword>
<name>A0ABP7DED0_9SPHN</name>
<evidence type="ECO:0000256" key="5">
    <source>
        <dbReference type="ARBA" id="ARBA00023136"/>
    </source>
</evidence>
<evidence type="ECO:0000256" key="7">
    <source>
        <dbReference type="SAM" id="Phobius"/>
    </source>
</evidence>
<keyword evidence="5 7" id="KW-0472">Membrane</keyword>
<evidence type="ECO:0000313" key="8">
    <source>
        <dbReference type="EMBL" id="GAA3704500.1"/>
    </source>
</evidence>
<dbReference type="Pfam" id="PF01943">
    <property type="entry name" value="Polysacc_synt"/>
    <property type="match status" value="1"/>
</dbReference>
<proteinExistence type="predicted"/>
<comment type="subcellular location">
    <subcellularLocation>
        <location evidence="1">Cell membrane</location>
        <topology evidence="1">Multi-pass membrane protein</topology>
    </subcellularLocation>
</comment>
<feature type="transmembrane region" description="Helical" evidence="7">
    <location>
        <begin position="176"/>
        <end position="196"/>
    </location>
</feature>
<dbReference type="PANTHER" id="PTHR30250">
    <property type="entry name" value="PST FAMILY PREDICTED COLANIC ACID TRANSPORTER"/>
    <property type="match status" value="1"/>
</dbReference>
<keyword evidence="4 7" id="KW-1133">Transmembrane helix</keyword>
<protein>
    <submittedName>
        <fullName evidence="8">Oligosaccharide flippase family protein</fullName>
    </submittedName>
</protein>
<keyword evidence="2" id="KW-1003">Cell membrane</keyword>
<evidence type="ECO:0000256" key="1">
    <source>
        <dbReference type="ARBA" id="ARBA00004651"/>
    </source>
</evidence>
<keyword evidence="3 7" id="KW-0812">Transmembrane</keyword>
<evidence type="ECO:0000313" key="9">
    <source>
        <dbReference type="Proteomes" id="UP001500523"/>
    </source>
</evidence>
<dbReference type="PANTHER" id="PTHR30250:SF31">
    <property type="entry name" value="INNER MEMBRANE PROTEIN YGHQ"/>
    <property type="match status" value="1"/>
</dbReference>
<feature type="transmembrane region" description="Helical" evidence="7">
    <location>
        <begin position="136"/>
        <end position="156"/>
    </location>
</feature>
<gene>
    <name evidence="8" type="ORF">GCM10022268_12660</name>
</gene>
<evidence type="ECO:0000256" key="2">
    <source>
        <dbReference type="ARBA" id="ARBA00022475"/>
    </source>
</evidence>
<dbReference type="InterPro" id="IPR002797">
    <property type="entry name" value="Polysacc_synth"/>
</dbReference>
<feature type="transmembrane region" description="Helical" evidence="7">
    <location>
        <begin position="396"/>
        <end position="417"/>
    </location>
</feature>
<organism evidence="8 9">
    <name type="scientific">Sphingomonas cynarae</name>
    <dbReference type="NCBI Taxonomy" id="930197"/>
    <lineage>
        <taxon>Bacteria</taxon>
        <taxon>Pseudomonadati</taxon>
        <taxon>Pseudomonadota</taxon>
        <taxon>Alphaproteobacteria</taxon>
        <taxon>Sphingomonadales</taxon>
        <taxon>Sphingomonadaceae</taxon>
        <taxon>Sphingomonas</taxon>
    </lineage>
</organism>
<feature type="transmembrane region" description="Helical" evidence="7">
    <location>
        <begin position="202"/>
        <end position="222"/>
    </location>
</feature>
<accession>A0ABP7DED0</accession>
<reference evidence="9" key="1">
    <citation type="journal article" date="2019" name="Int. J. Syst. Evol. Microbiol.">
        <title>The Global Catalogue of Microorganisms (GCM) 10K type strain sequencing project: providing services to taxonomists for standard genome sequencing and annotation.</title>
        <authorList>
            <consortium name="The Broad Institute Genomics Platform"/>
            <consortium name="The Broad Institute Genome Sequencing Center for Infectious Disease"/>
            <person name="Wu L."/>
            <person name="Ma J."/>
        </authorList>
    </citation>
    <scope>NUCLEOTIDE SEQUENCE [LARGE SCALE GENOMIC DNA]</scope>
    <source>
        <strain evidence="9">JCM 17498</strain>
    </source>
</reference>
<evidence type="ECO:0000256" key="3">
    <source>
        <dbReference type="ARBA" id="ARBA00022692"/>
    </source>
</evidence>
<comment type="caution">
    <text evidence="8">The sequence shown here is derived from an EMBL/GenBank/DDBJ whole genome shotgun (WGS) entry which is preliminary data.</text>
</comment>
<feature type="transmembrane region" description="Helical" evidence="7">
    <location>
        <begin position="328"/>
        <end position="346"/>
    </location>
</feature>
<feature type="region of interest" description="Disordered" evidence="6">
    <location>
        <begin position="1"/>
        <end position="22"/>
    </location>
</feature>
<feature type="transmembrane region" description="Helical" evidence="7">
    <location>
        <begin position="112"/>
        <end position="130"/>
    </location>
</feature>